<evidence type="ECO:0000256" key="3">
    <source>
        <dbReference type="ARBA" id="ARBA00022692"/>
    </source>
</evidence>
<evidence type="ECO:0000313" key="8">
    <source>
        <dbReference type="Proteomes" id="UP000254601"/>
    </source>
</evidence>
<organism evidence="7 8">
    <name type="scientific">Suttonella ornithocola</name>
    <dbReference type="NCBI Taxonomy" id="279832"/>
    <lineage>
        <taxon>Bacteria</taxon>
        <taxon>Pseudomonadati</taxon>
        <taxon>Pseudomonadota</taxon>
        <taxon>Gammaproteobacteria</taxon>
        <taxon>Cardiobacteriales</taxon>
        <taxon>Cardiobacteriaceae</taxon>
        <taxon>Suttonella</taxon>
    </lineage>
</organism>
<dbReference type="PANTHER" id="PTHR31632">
    <property type="entry name" value="IRON TRANSPORTER FTH1"/>
    <property type="match status" value="1"/>
</dbReference>
<feature type="transmembrane region" description="Helical" evidence="6">
    <location>
        <begin position="6"/>
        <end position="26"/>
    </location>
</feature>
<evidence type="ECO:0000256" key="4">
    <source>
        <dbReference type="ARBA" id="ARBA00022989"/>
    </source>
</evidence>
<dbReference type="AlphaFoldDB" id="A0A380MUI3"/>
<keyword evidence="3 6" id="KW-0812">Transmembrane</keyword>
<dbReference type="Proteomes" id="UP000254601">
    <property type="component" value="Unassembled WGS sequence"/>
</dbReference>
<proteinExistence type="inferred from homology"/>
<dbReference type="InterPro" id="IPR004923">
    <property type="entry name" value="FTR1/Fip1/EfeU"/>
</dbReference>
<dbReference type="EMBL" id="UHIC01000001">
    <property type="protein sequence ID" value="SUO96260.1"/>
    <property type="molecule type" value="Genomic_DNA"/>
</dbReference>
<feature type="transmembrane region" description="Helical" evidence="6">
    <location>
        <begin position="248"/>
        <end position="263"/>
    </location>
</feature>
<feature type="transmembrane region" description="Helical" evidence="6">
    <location>
        <begin position="69"/>
        <end position="88"/>
    </location>
</feature>
<evidence type="ECO:0000256" key="5">
    <source>
        <dbReference type="ARBA" id="ARBA00023136"/>
    </source>
</evidence>
<dbReference type="RefSeq" id="WP_072577440.1">
    <property type="nucleotide sequence ID" value="NZ_LWHB01000177.1"/>
</dbReference>
<sequence length="276" mass="29998">MLVTFLIMLREGVEAALIVGIVASFLKQGGHSKLINRVWLGVILAVLLCLAVGWVMFTGTDALPKKQQGILAGTIALLAVAMLTYMTLWMKRAAGAMKTHLQASVSSALHYGKGQGWALVGMAFLAVVREGIETVFFLLAIAQQNHTKNMLIGAALGLAVAIVIGWLIYEGGVRINLAKFFRWTGVFLIFVSAGLFAGAFRAFHNAGLWNLWQTPLTDLSGILSEKSALGSIISGIFGYKDHPTQSDLIFYLLYLIPVLMFFLKNKKKPGARISVQ</sequence>
<dbReference type="GO" id="GO:0015093">
    <property type="term" value="F:ferrous iron transmembrane transporter activity"/>
    <property type="evidence" value="ECO:0007669"/>
    <property type="project" value="TreeGrafter"/>
</dbReference>
<name>A0A380MUI3_9GAMM</name>
<dbReference type="OrthoDB" id="7260758at2"/>
<dbReference type="Pfam" id="PF03239">
    <property type="entry name" value="FTR1"/>
    <property type="match status" value="1"/>
</dbReference>
<evidence type="ECO:0000256" key="2">
    <source>
        <dbReference type="ARBA" id="ARBA00008333"/>
    </source>
</evidence>
<dbReference type="GO" id="GO:0033573">
    <property type="term" value="C:high-affinity iron permease complex"/>
    <property type="evidence" value="ECO:0007669"/>
    <property type="project" value="InterPro"/>
</dbReference>
<dbReference type="PANTHER" id="PTHR31632:SF2">
    <property type="entry name" value="PLASMA MEMBRANE IRON PERMEASE"/>
    <property type="match status" value="1"/>
</dbReference>
<keyword evidence="4 6" id="KW-1133">Transmembrane helix</keyword>
<feature type="transmembrane region" description="Helical" evidence="6">
    <location>
        <begin position="151"/>
        <end position="169"/>
    </location>
</feature>
<keyword evidence="8" id="KW-1185">Reference proteome</keyword>
<comment type="subcellular location">
    <subcellularLocation>
        <location evidence="1">Membrane</location>
        <topology evidence="1">Multi-pass membrane protein</topology>
    </subcellularLocation>
</comment>
<accession>A0A380MUI3</accession>
<evidence type="ECO:0000256" key="1">
    <source>
        <dbReference type="ARBA" id="ARBA00004141"/>
    </source>
</evidence>
<reference evidence="7 8" key="1">
    <citation type="submission" date="2018-06" db="EMBL/GenBank/DDBJ databases">
        <authorList>
            <consortium name="Pathogen Informatics"/>
            <person name="Doyle S."/>
        </authorList>
    </citation>
    <scope>NUCLEOTIDE SEQUENCE [LARGE SCALE GENOMIC DNA]</scope>
    <source>
        <strain evidence="7 8">NCTC13337</strain>
    </source>
</reference>
<comment type="similarity">
    <text evidence="2">Belongs to the oxidase-dependent Fe transporter (OFeT) (TC 9.A.10.1) family.</text>
</comment>
<protein>
    <submittedName>
        <fullName evidence="7">Ferrous iron uptake protein</fullName>
    </submittedName>
</protein>
<gene>
    <name evidence="7" type="primary">efeU</name>
    <name evidence="7" type="ORF">NCTC13337_01774</name>
</gene>
<evidence type="ECO:0000313" key="7">
    <source>
        <dbReference type="EMBL" id="SUO96260.1"/>
    </source>
</evidence>
<feature type="transmembrane region" description="Helical" evidence="6">
    <location>
        <begin position="117"/>
        <end position="139"/>
    </location>
</feature>
<dbReference type="NCBIfam" id="NF041756">
    <property type="entry name" value="EfeU"/>
    <property type="match status" value="1"/>
</dbReference>
<feature type="transmembrane region" description="Helical" evidence="6">
    <location>
        <begin position="38"/>
        <end position="57"/>
    </location>
</feature>
<feature type="transmembrane region" description="Helical" evidence="6">
    <location>
        <begin position="181"/>
        <end position="203"/>
    </location>
</feature>
<evidence type="ECO:0000256" key="6">
    <source>
        <dbReference type="SAM" id="Phobius"/>
    </source>
</evidence>
<keyword evidence="5 6" id="KW-0472">Membrane</keyword>